<dbReference type="PATRIC" id="fig|1429438.4.peg.2811"/>
<comment type="catalytic activity">
    <reaction evidence="11">
        <text>ATP + H2O = ADP + phosphate + H(+)</text>
        <dbReference type="Rhea" id="RHEA:13065"/>
        <dbReference type="ChEBI" id="CHEBI:15377"/>
        <dbReference type="ChEBI" id="CHEBI:15378"/>
        <dbReference type="ChEBI" id="CHEBI:30616"/>
        <dbReference type="ChEBI" id="CHEBI:43474"/>
        <dbReference type="ChEBI" id="CHEBI:456216"/>
        <dbReference type="EC" id="5.6.2.4"/>
    </reaction>
</comment>
<comment type="similarity">
    <text evidence="1">Belongs to the helicase family. UvrD subfamily.</text>
</comment>
<feature type="domain" description="UvrD-like helicase ATP-binding" evidence="13">
    <location>
        <begin position="483"/>
        <end position="747"/>
    </location>
</feature>
<evidence type="ECO:0000256" key="12">
    <source>
        <dbReference type="PROSITE-ProRule" id="PRU00560"/>
    </source>
</evidence>
<keyword evidence="6" id="KW-0238">DNA-binding</keyword>
<reference evidence="15 16" key="1">
    <citation type="journal article" date="2014" name="Nature">
        <title>An environmental bacterial taxon with a large and distinct metabolic repertoire.</title>
        <authorList>
            <person name="Wilson M.C."/>
            <person name="Mori T."/>
            <person name="Ruckert C."/>
            <person name="Uria A.R."/>
            <person name="Helf M.J."/>
            <person name="Takada K."/>
            <person name="Gernert C."/>
            <person name="Steffens U.A."/>
            <person name="Heycke N."/>
            <person name="Schmitt S."/>
            <person name="Rinke C."/>
            <person name="Helfrich E.J."/>
            <person name="Brachmann A.O."/>
            <person name="Gurgui C."/>
            <person name="Wakimoto T."/>
            <person name="Kracht M."/>
            <person name="Crusemann M."/>
            <person name="Hentschel U."/>
            <person name="Abe I."/>
            <person name="Matsunaga S."/>
            <person name="Kalinowski J."/>
            <person name="Takeyama H."/>
            <person name="Piel J."/>
        </authorList>
    </citation>
    <scope>NUCLEOTIDE SEQUENCE [LARGE SCALE GENOMIC DNA]</scope>
    <source>
        <strain evidence="16">TSY1</strain>
    </source>
</reference>
<comment type="catalytic activity">
    <reaction evidence="8">
        <text>Couples ATP hydrolysis with the unwinding of duplex DNA by translocating in the 3'-5' direction.</text>
        <dbReference type="EC" id="5.6.2.4"/>
    </reaction>
</comment>
<name>W4LPL0_ENTF1</name>
<dbReference type="AlphaFoldDB" id="W4LPL0"/>
<evidence type="ECO:0000313" key="16">
    <source>
        <dbReference type="Proteomes" id="UP000019141"/>
    </source>
</evidence>
<dbReference type="CDD" id="cd19067">
    <property type="entry name" value="PfuEndoQ-like"/>
    <property type="match status" value="1"/>
</dbReference>
<evidence type="ECO:0000256" key="8">
    <source>
        <dbReference type="ARBA" id="ARBA00034617"/>
    </source>
</evidence>
<dbReference type="InterPro" id="IPR014017">
    <property type="entry name" value="DNA_helicase_UvrD-like_C"/>
</dbReference>
<evidence type="ECO:0000256" key="4">
    <source>
        <dbReference type="ARBA" id="ARBA00022806"/>
    </source>
</evidence>
<dbReference type="InterPro" id="IPR000212">
    <property type="entry name" value="DNA_helicase_UvrD/REP"/>
</dbReference>
<sequence length="1050" mass="117534">MAFYADLHIHSKYSRATSKNCDLEHLALWAQKKGISVVGTGDFTYPAWLAELKDKLVPAEPGLFRLHDGHERDIAERLPRACHRITRFMLCVEISTIYKKGDKTRKVHHLIYAPDFESVERINHSLGKIGNLGSDGRPILGLDSRHLLEIVLESGPDSYLVPAHIWTPWFAAMGSKSGFDSIDDCYGDLAPHIFAVETGLSSDPTMNWRVSSLDRFRLVSNSDAHSPEKLGREACRFDTGLDYFAMRNALETGEGYEGTVEFFPEEGKYHLDGHRACQVRLLPHETRAADGRCPVCGKPVTVGVMHRIDSLADREEGEDIPLETAGDMQSLVPLPEVLSEIHQVGPKSKRVSQHYEALLNKLGPELMLLNEVPLEDIRQASSSLLAEAITRLRRQQVIREAGYDGEYGVIRLFEAEELHPKSASQSLFADEPLAPRASKRAKETVVRAAAEPVAETARPEAMPVVQPAPMSAANAEREADVLAGLDADQRRAAEMVDGPLLIVAGPGSGKTRTLTHRIAYLIRHHGAEPGQCLAITFTRRAADEMRERLQYLLPDVWLQLPIFTFHSLGLAILQDNWNVAGLQRGFRIAAESERLDFMREALGVSESRARRLLSAVSHLKRTQSAPEDTQLAEAFRVYQEALEHHNVVDYDDLIGRAADILEAEPGLKATYRERYRWVCIDEYQDVDEQQVRLIKHLVPPEGNVCAIGDPDQAIYRFRGADVRYFKQFETDFTHPQIVRLTRNYRSDRNIVALSSQVIAPSGSEQRSVPVLADDPSLITIHQAPTERAEAEFVVQTLEQLLGGHSFFSLDSGRSASDGVQDLSFSDFAVLYRTEAQTPAIIEALARSGMPFQKRSHTLLMDHPGVPGLVDRLRDTLGTGVIAEQLATILAQPGASDDEALVEAAELLNPIALACDGDWERFWAEIAVGSQVDTWDPRADRISLLTLHAAKGLEFPVVFIMGCEAGILPLTWGESDLDELDEERRLFYVGITRAQRRLYLCHAQKRLWRGRVQERTPSPYLSDMEEHLLERRKAQLPGDRGRKRDHQLELF</sequence>
<dbReference type="InterPro" id="IPR016195">
    <property type="entry name" value="Pol/histidinol_Pase-like"/>
</dbReference>
<dbReference type="EMBL" id="AZHW01000413">
    <property type="protein sequence ID" value="ETW99690.1"/>
    <property type="molecule type" value="Genomic_DNA"/>
</dbReference>
<dbReference type="HOGENOM" id="CLU_005571_0_0_7"/>
<evidence type="ECO:0000256" key="9">
    <source>
        <dbReference type="ARBA" id="ARBA00034808"/>
    </source>
</evidence>
<dbReference type="Proteomes" id="UP000019141">
    <property type="component" value="Unassembled WGS sequence"/>
</dbReference>
<dbReference type="Gene3D" id="3.20.20.140">
    <property type="entry name" value="Metal-dependent hydrolases"/>
    <property type="match status" value="1"/>
</dbReference>
<keyword evidence="4 12" id="KW-0347">Helicase</keyword>
<dbReference type="GO" id="GO:0005829">
    <property type="term" value="C:cytosol"/>
    <property type="evidence" value="ECO:0007669"/>
    <property type="project" value="TreeGrafter"/>
</dbReference>
<dbReference type="CDD" id="cd17932">
    <property type="entry name" value="DEXQc_UvrD"/>
    <property type="match status" value="1"/>
</dbReference>
<comment type="caution">
    <text evidence="15">The sequence shown here is derived from an EMBL/GenBank/DDBJ whole genome shotgun (WGS) entry which is preliminary data.</text>
</comment>
<evidence type="ECO:0000256" key="10">
    <source>
        <dbReference type="ARBA" id="ARBA00034923"/>
    </source>
</evidence>
<dbReference type="GO" id="GO:0016887">
    <property type="term" value="F:ATP hydrolysis activity"/>
    <property type="evidence" value="ECO:0007669"/>
    <property type="project" value="RHEA"/>
</dbReference>
<evidence type="ECO:0000313" key="15">
    <source>
        <dbReference type="EMBL" id="ETW99690.1"/>
    </source>
</evidence>
<evidence type="ECO:0000256" key="11">
    <source>
        <dbReference type="ARBA" id="ARBA00048988"/>
    </source>
</evidence>
<keyword evidence="16" id="KW-1185">Reference proteome</keyword>
<dbReference type="Pfam" id="PF00580">
    <property type="entry name" value="UvrD-helicase"/>
    <property type="match status" value="1"/>
</dbReference>
<gene>
    <name evidence="15" type="ORF">ETSY1_14090</name>
</gene>
<keyword evidence="5 12" id="KW-0067">ATP-binding</keyword>
<feature type="binding site" evidence="12">
    <location>
        <begin position="504"/>
        <end position="511"/>
    </location>
    <ligand>
        <name>ATP</name>
        <dbReference type="ChEBI" id="CHEBI:30616"/>
    </ligand>
</feature>
<keyword evidence="7" id="KW-0413">Isomerase</keyword>
<proteinExistence type="inferred from homology"/>
<evidence type="ECO:0000259" key="13">
    <source>
        <dbReference type="PROSITE" id="PS51198"/>
    </source>
</evidence>
<dbReference type="SUPFAM" id="SSF52540">
    <property type="entry name" value="P-loop containing nucleoside triphosphate hydrolases"/>
    <property type="match status" value="1"/>
</dbReference>
<dbReference type="PANTHER" id="PTHR11070">
    <property type="entry name" value="UVRD / RECB / PCRA DNA HELICASE FAMILY MEMBER"/>
    <property type="match status" value="1"/>
</dbReference>
<dbReference type="GO" id="GO:0003677">
    <property type="term" value="F:DNA binding"/>
    <property type="evidence" value="ECO:0007669"/>
    <property type="project" value="UniProtKB-KW"/>
</dbReference>
<evidence type="ECO:0000256" key="7">
    <source>
        <dbReference type="ARBA" id="ARBA00023235"/>
    </source>
</evidence>
<dbReference type="Gene3D" id="1.10.10.160">
    <property type="match status" value="1"/>
</dbReference>
<keyword evidence="2 12" id="KW-0547">Nucleotide-binding</keyword>
<feature type="domain" description="UvrD-like helicase C-terminal" evidence="14">
    <location>
        <begin position="748"/>
        <end position="1050"/>
    </location>
</feature>
<dbReference type="EC" id="5.6.2.4" evidence="9"/>
<accession>W4LPL0</accession>
<dbReference type="GO" id="GO:0043138">
    <property type="term" value="F:3'-5' DNA helicase activity"/>
    <property type="evidence" value="ECO:0007669"/>
    <property type="project" value="UniProtKB-EC"/>
</dbReference>
<dbReference type="PROSITE" id="PS51198">
    <property type="entry name" value="UVRD_HELICASE_ATP_BIND"/>
    <property type="match status" value="1"/>
</dbReference>
<dbReference type="InterPro" id="IPR014016">
    <property type="entry name" value="UvrD-like_ATP-bd"/>
</dbReference>
<evidence type="ECO:0000259" key="14">
    <source>
        <dbReference type="PROSITE" id="PS51217"/>
    </source>
</evidence>
<dbReference type="SUPFAM" id="SSF89550">
    <property type="entry name" value="PHP domain-like"/>
    <property type="match status" value="1"/>
</dbReference>
<dbReference type="InterPro" id="IPR013986">
    <property type="entry name" value="DExx_box_DNA_helicase_dom_sf"/>
</dbReference>
<dbReference type="GO" id="GO:0033202">
    <property type="term" value="C:DNA helicase complex"/>
    <property type="evidence" value="ECO:0007669"/>
    <property type="project" value="TreeGrafter"/>
</dbReference>
<dbReference type="Gene3D" id="3.40.50.300">
    <property type="entry name" value="P-loop containing nucleotide triphosphate hydrolases"/>
    <property type="match status" value="3"/>
</dbReference>
<dbReference type="Pfam" id="PF13361">
    <property type="entry name" value="UvrD_C"/>
    <property type="match status" value="2"/>
</dbReference>
<protein>
    <recommendedName>
        <fullName evidence="9">DNA 3'-5' helicase</fullName>
        <ecNumber evidence="9">5.6.2.4</ecNumber>
    </recommendedName>
    <alternativeName>
        <fullName evidence="10">DNA 3'-5' helicase II</fullName>
    </alternativeName>
</protein>
<dbReference type="CDD" id="cd18807">
    <property type="entry name" value="SF1_C_UvrD"/>
    <property type="match status" value="1"/>
</dbReference>
<organism evidence="15 16">
    <name type="scientific">Entotheonella factor</name>
    <dbReference type="NCBI Taxonomy" id="1429438"/>
    <lineage>
        <taxon>Bacteria</taxon>
        <taxon>Pseudomonadati</taxon>
        <taxon>Nitrospinota/Tectimicrobiota group</taxon>
        <taxon>Candidatus Tectimicrobiota</taxon>
        <taxon>Candidatus Entotheonellia</taxon>
        <taxon>Candidatus Entotheonellales</taxon>
        <taxon>Candidatus Entotheonellaceae</taxon>
        <taxon>Candidatus Entotheonella</taxon>
    </lineage>
</organism>
<dbReference type="PANTHER" id="PTHR11070:SF2">
    <property type="entry name" value="ATP-DEPENDENT DNA HELICASE SRS2"/>
    <property type="match status" value="1"/>
</dbReference>
<evidence type="ECO:0000256" key="1">
    <source>
        <dbReference type="ARBA" id="ARBA00009922"/>
    </source>
</evidence>
<dbReference type="GO" id="GO:0000725">
    <property type="term" value="P:recombinational repair"/>
    <property type="evidence" value="ECO:0007669"/>
    <property type="project" value="TreeGrafter"/>
</dbReference>
<evidence type="ECO:0000256" key="2">
    <source>
        <dbReference type="ARBA" id="ARBA00022741"/>
    </source>
</evidence>
<dbReference type="PROSITE" id="PS51217">
    <property type="entry name" value="UVRD_HELICASE_CTER"/>
    <property type="match status" value="1"/>
</dbReference>
<dbReference type="GO" id="GO:0005524">
    <property type="term" value="F:ATP binding"/>
    <property type="evidence" value="ECO:0007669"/>
    <property type="project" value="UniProtKB-UniRule"/>
</dbReference>
<evidence type="ECO:0000256" key="6">
    <source>
        <dbReference type="ARBA" id="ARBA00023125"/>
    </source>
</evidence>
<keyword evidence="3 12" id="KW-0378">Hydrolase</keyword>
<dbReference type="InterPro" id="IPR027417">
    <property type="entry name" value="P-loop_NTPase"/>
</dbReference>
<evidence type="ECO:0000256" key="5">
    <source>
        <dbReference type="ARBA" id="ARBA00022840"/>
    </source>
</evidence>
<evidence type="ECO:0000256" key="3">
    <source>
        <dbReference type="ARBA" id="ARBA00022801"/>
    </source>
</evidence>